<name>A0A4Y8LAW9_9BACT</name>
<accession>A0A4Y8LAW9</accession>
<evidence type="ECO:0000259" key="2">
    <source>
        <dbReference type="Pfam" id="PF19190"/>
    </source>
</evidence>
<dbReference type="Gene3D" id="2.60.40.10">
    <property type="entry name" value="Immunoglobulins"/>
    <property type="match status" value="1"/>
</dbReference>
<evidence type="ECO:0000313" key="3">
    <source>
        <dbReference type="EMBL" id="TFD98592.1"/>
    </source>
</evidence>
<keyword evidence="4" id="KW-1185">Reference proteome</keyword>
<evidence type="ECO:0000313" key="4">
    <source>
        <dbReference type="Proteomes" id="UP000297861"/>
    </source>
</evidence>
<dbReference type="AlphaFoldDB" id="A0A4Y8LAW9"/>
<dbReference type="PROSITE" id="PS51257">
    <property type="entry name" value="PROKAR_LIPOPROTEIN"/>
    <property type="match status" value="1"/>
</dbReference>
<keyword evidence="1" id="KW-0732">Signal</keyword>
<protein>
    <recommendedName>
        <fullName evidence="2">BACON domain-containing protein</fullName>
    </recommendedName>
</protein>
<organism evidence="3 4">
    <name type="scientific">Dysgonomonas capnocytophagoides</name>
    <dbReference type="NCBI Taxonomy" id="45254"/>
    <lineage>
        <taxon>Bacteria</taxon>
        <taxon>Pseudomonadati</taxon>
        <taxon>Bacteroidota</taxon>
        <taxon>Bacteroidia</taxon>
        <taxon>Bacteroidales</taxon>
        <taxon>Dysgonomonadaceae</taxon>
        <taxon>Dysgonomonas</taxon>
    </lineage>
</organism>
<dbReference type="EMBL" id="SOML01000001">
    <property type="protein sequence ID" value="TFD98592.1"/>
    <property type="molecule type" value="Genomic_DNA"/>
</dbReference>
<dbReference type="Pfam" id="PF19190">
    <property type="entry name" value="BACON_2"/>
    <property type="match status" value="1"/>
</dbReference>
<dbReference type="OrthoDB" id="1113138at2"/>
<sequence>MRKIYNLVLIGFITILTACSNDFLDENKNNIDNPIKTEGVLALDKKVSEFTQAEVTVNGLPDGACQIIKYPSWLEINSNTGSVSNNILNFSYRTSSDINLSGGLGYSELGTVYFKQNNNVYTFNIVYQNLGNPTLSISTDLLNFGKSKDQLELSITNTSNNGIVVWSVDSTPEWLICSSSPKAISPFSIQSVLFTLNREKLEEKDYEGKIVIKTNDKSKPNITIQVKVSGRKGNADNIYAINGTVKDVYYSKVNDELYVLTQNPDNMVVFKNNQQTIIELPKSPNCISTTEDGKLAYIGFSELVTEIDIPTRKISKQFNIDLNTHSVVSGENGYCYFTTHTTTYSGDGLYAINLKDGNTSRLSRYSSQLDRNSNLIKVMNKPYIIGSRENVSPNGVILLDLSKLDDNNNYTEYYWHQSLGKKIFQTENGNYLIGSYGSIVKTPTINTSTWDDLPEIGKFNEKSSYSNEYLWIDHNAKTNTFYAINQTNSYYNPTNTAIKQFNGSSYYWIKDIPFEKDYYTSINNVSAFYEVTPYYIFSSKAGDILYVIRNISDSQRSIESWSLETISIK</sequence>
<reference evidence="3 4" key="1">
    <citation type="submission" date="2019-03" db="EMBL/GenBank/DDBJ databases">
        <title>San Antonio Military Medical Center submission to MRSN (WRAIR), pending publication.</title>
        <authorList>
            <person name="Blyth D.M."/>
            <person name="Mccarthy S.L."/>
            <person name="Schall S.E."/>
            <person name="Stam J.A."/>
            <person name="Ong A.C."/>
            <person name="Mcgann P.T."/>
        </authorList>
    </citation>
    <scope>NUCLEOTIDE SEQUENCE [LARGE SCALE GENOMIC DNA]</scope>
    <source>
        <strain evidence="3 4">MRSN571793</strain>
    </source>
</reference>
<feature type="chain" id="PRO_5021371087" description="BACON domain-containing protein" evidence="1">
    <location>
        <begin position="19"/>
        <end position="569"/>
    </location>
</feature>
<feature type="domain" description="BACON" evidence="2">
    <location>
        <begin position="135"/>
        <end position="210"/>
    </location>
</feature>
<dbReference type="SUPFAM" id="SSF82171">
    <property type="entry name" value="DPP6 N-terminal domain-like"/>
    <property type="match status" value="1"/>
</dbReference>
<feature type="signal peptide" evidence="1">
    <location>
        <begin position="1"/>
        <end position="18"/>
    </location>
</feature>
<comment type="caution">
    <text evidence="3">The sequence shown here is derived from an EMBL/GenBank/DDBJ whole genome shotgun (WGS) entry which is preliminary data.</text>
</comment>
<dbReference type="InterPro" id="IPR024361">
    <property type="entry name" value="BACON"/>
</dbReference>
<proteinExistence type="predicted"/>
<gene>
    <name evidence="3" type="ORF">E2605_00475</name>
</gene>
<dbReference type="RefSeq" id="WP_134435173.1">
    <property type="nucleotide sequence ID" value="NZ_SOML01000001.1"/>
</dbReference>
<dbReference type="STRING" id="1121485.GCA_000426485_00856"/>
<dbReference type="InterPro" id="IPR013783">
    <property type="entry name" value="Ig-like_fold"/>
</dbReference>
<dbReference type="Proteomes" id="UP000297861">
    <property type="component" value="Unassembled WGS sequence"/>
</dbReference>
<evidence type="ECO:0000256" key="1">
    <source>
        <dbReference type="SAM" id="SignalP"/>
    </source>
</evidence>